<evidence type="ECO:0000313" key="2">
    <source>
        <dbReference type="Proteomes" id="UP000886520"/>
    </source>
</evidence>
<feature type="non-terminal residue" evidence="1">
    <location>
        <position position="83"/>
    </location>
</feature>
<keyword evidence="2" id="KW-1185">Reference proteome</keyword>
<gene>
    <name evidence="1" type="ORF">GOP47_0023693</name>
</gene>
<protein>
    <submittedName>
        <fullName evidence="1">Uncharacterized protein</fullName>
    </submittedName>
</protein>
<dbReference type="EMBL" id="JABFUD020000023">
    <property type="protein sequence ID" value="KAI5061188.1"/>
    <property type="molecule type" value="Genomic_DNA"/>
</dbReference>
<accession>A0A9D4U552</accession>
<organism evidence="1 2">
    <name type="scientific">Adiantum capillus-veneris</name>
    <name type="common">Maidenhair fern</name>
    <dbReference type="NCBI Taxonomy" id="13818"/>
    <lineage>
        <taxon>Eukaryota</taxon>
        <taxon>Viridiplantae</taxon>
        <taxon>Streptophyta</taxon>
        <taxon>Embryophyta</taxon>
        <taxon>Tracheophyta</taxon>
        <taxon>Polypodiopsida</taxon>
        <taxon>Polypodiidae</taxon>
        <taxon>Polypodiales</taxon>
        <taxon>Pteridineae</taxon>
        <taxon>Pteridaceae</taxon>
        <taxon>Vittarioideae</taxon>
        <taxon>Adiantum</taxon>
    </lineage>
</organism>
<dbReference type="AlphaFoldDB" id="A0A9D4U552"/>
<proteinExistence type="predicted"/>
<reference evidence="1" key="1">
    <citation type="submission" date="2021-01" db="EMBL/GenBank/DDBJ databases">
        <title>Adiantum capillus-veneris genome.</title>
        <authorList>
            <person name="Fang Y."/>
            <person name="Liao Q."/>
        </authorList>
    </citation>
    <scope>NUCLEOTIDE SEQUENCE</scope>
    <source>
        <strain evidence="1">H3</strain>
        <tissue evidence="1">Leaf</tissue>
    </source>
</reference>
<sequence>DEWWRTLRTIEWTNRPKWITEDRLYVLACANLPPEKKTYILREMASSDPINVKSLDIPQTADHVSFRDWMRVEALWNTIEREA</sequence>
<dbReference type="Proteomes" id="UP000886520">
    <property type="component" value="Chromosome 23"/>
</dbReference>
<feature type="non-terminal residue" evidence="1">
    <location>
        <position position="1"/>
    </location>
</feature>
<comment type="caution">
    <text evidence="1">The sequence shown here is derived from an EMBL/GenBank/DDBJ whole genome shotgun (WGS) entry which is preliminary data.</text>
</comment>
<evidence type="ECO:0000313" key="1">
    <source>
        <dbReference type="EMBL" id="KAI5061188.1"/>
    </source>
</evidence>
<name>A0A9D4U552_ADICA</name>